<dbReference type="Pfam" id="PF13377">
    <property type="entry name" value="Peripla_BP_3"/>
    <property type="match status" value="1"/>
</dbReference>
<dbReference type="InterPro" id="IPR000843">
    <property type="entry name" value="HTH_LacI"/>
</dbReference>
<keyword evidence="7" id="KW-1185">Reference proteome</keyword>
<evidence type="ECO:0000313" key="6">
    <source>
        <dbReference type="EMBL" id="KZE75724.1"/>
    </source>
</evidence>
<dbReference type="CDD" id="cd19974">
    <property type="entry name" value="PBP1_LacI-like"/>
    <property type="match status" value="1"/>
</dbReference>
<evidence type="ECO:0000259" key="5">
    <source>
        <dbReference type="PROSITE" id="PS50932"/>
    </source>
</evidence>
<comment type="caution">
    <text evidence="6">The sequence shown here is derived from an EMBL/GenBank/DDBJ whole genome shotgun (WGS) entry which is preliminary data.</text>
</comment>
<dbReference type="AlphaFoldDB" id="A0A165QN74"/>
<dbReference type="RefSeq" id="WP_063184517.1">
    <property type="nucleotide sequence ID" value="NZ_LQRA01000070.1"/>
</dbReference>
<dbReference type="CDD" id="cd01392">
    <property type="entry name" value="HTH_LacI"/>
    <property type="match status" value="1"/>
</dbReference>
<dbReference type="Gene3D" id="3.40.50.2300">
    <property type="match status" value="2"/>
</dbReference>
<organism evidence="6 7">
    <name type="scientific">Paenibacillus elgii</name>
    <dbReference type="NCBI Taxonomy" id="189691"/>
    <lineage>
        <taxon>Bacteria</taxon>
        <taxon>Bacillati</taxon>
        <taxon>Bacillota</taxon>
        <taxon>Bacilli</taxon>
        <taxon>Bacillales</taxon>
        <taxon>Paenibacillaceae</taxon>
        <taxon>Paenibacillus</taxon>
    </lineage>
</organism>
<gene>
    <name evidence="6" type="ORF">AV654_24945</name>
</gene>
<proteinExistence type="predicted"/>
<dbReference type="InterPro" id="IPR046335">
    <property type="entry name" value="LacI/GalR-like_sensor"/>
</dbReference>
<dbReference type="STRING" id="1007103.GCA_000213315_05325"/>
<dbReference type="PROSITE" id="PS50932">
    <property type="entry name" value="HTH_LACI_2"/>
    <property type="match status" value="1"/>
</dbReference>
<keyword evidence="1" id="KW-0678">Repressor</keyword>
<dbReference type="GO" id="GO:0003700">
    <property type="term" value="F:DNA-binding transcription factor activity"/>
    <property type="evidence" value="ECO:0007669"/>
    <property type="project" value="TreeGrafter"/>
</dbReference>
<evidence type="ECO:0000256" key="4">
    <source>
        <dbReference type="ARBA" id="ARBA00023163"/>
    </source>
</evidence>
<sequence>MKKQKVTTHDISKLLGISRNTVSKALNDHASVSEHTKQKVREAAASLGYKSVDATAAEETEAASTTARGGIAFITNIFTPANNGFWMGVIKGIEEITAKNNYELLFDFIKPDELAKLSLPSCVVNRSVNGLIVSGYLSKEYTDLLASVDLPKVFLDARPDLSFSALYADILLVENEDSVFDMTTHLIGRGHRHLGFVGDIASCRSFMERWLGFKRAVLDAGLTLEPDYCATGPNPSQYHHYDDIENAFKRLEAFPTAFVCANDTIAIRVIQYLRNKGFQVPEQIAVTGFDHSEHADFVTPALTTVHYDEKDWGRRAAEELLWRMNNPARPYELVRLGTKVIYNDSTSTVPASLPVVAAPSASL</sequence>
<evidence type="ECO:0000313" key="7">
    <source>
        <dbReference type="Proteomes" id="UP000076563"/>
    </source>
</evidence>
<dbReference type="SUPFAM" id="SSF53822">
    <property type="entry name" value="Periplasmic binding protein-like I"/>
    <property type="match status" value="1"/>
</dbReference>
<dbReference type="PANTHER" id="PTHR30146:SF148">
    <property type="entry name" value="HTH-TYPE TRANSCRIPTIONAL REPRESSOR PURR-RELATED"/>
    <property type="match status" value="1"/>
</dbReference>
<keyword evidence="3" id="KW-0238">DNA-binding</keyword>
<feature type="domain" description="HTH lacI-type" evidence="5">
    <location>
        <begin position="6"/>
        <end position="50"/>
    </location>
</feature>
<dbReference type="InterPro" id="IPR010982">
    <property type="entry name" value="Lambda_DNA-bd_dom_sf"/>
</dbReference>
<dbReference type="GO" id="GO:0000976">
    <property type="term" value="F:transcription cis-regulatory region binding"/>
    <property type="evidence" value="ECO:0007669"/>
    <property type="project" value="TreeGrafter"/>
</dbReference>
<protein>
    <recommendedName>
        <fullName evidence="5">HTH lacI-type domain-containing protein</fullName>
    </recommendedName>
</protein>
<evidence type="ECO:0000256" key="1">
    <source>
        <dbReference type="ARBA" id="ARBA00022491"/>
    </source>
</evidence>
<reference evidence="7" key="1">
    <citation type="submission" date="2016-01" db="EMBL/GenBank/DDBJ databases">
        <title>Draft genome of Chromobacterium sp. F49.</title>
        <authorList>
            <person name="Hong K.W."/>
        </authorList>
    </citation>
    <scope>NUCLEOTIDE SEQUENCE [LARGE SCALE GENOMIC DNA]</scope>
    <source>
        <strain evidence="7">M63</strain>
    </source>
</reference>
<dbReference type="eggNOG" id="COG1609">
    <property type="taxonomic scope" value="Bacteria"/>
</dbReference>
<dbReference type="OrthoDB" id="2026446at2"/>
<evidence type="ECO:0000256" key="3">
    <source>
        <dbReference type="ARBA" id="ARBA00023125"/>
    </source>
</evidence>
<keyword evidence="4" id="KW-0804">Transcription</keyword>
<dbReference type="EMBL" id="LQRA01000070">
    <property type="protein sequence ID" value="KZE75724.1"/>
    <property type="molecule type" value="Genomic_DNA"/>
</dbReference>
<accession>A0A165QN74</accession>
<dbReference type="PANTHER" id="PTHR30146">
    <property type="entry name" value="LACI-RELATED TRANSCRIPTIONAL REPRESSOR"/>
    <property type="match status" value="1"/>
</dbReference>
<dbReference type="InterPro" id="IPR028082">
    <property type="entry name" value="Peripla_BP_I"/>
</dbReference>
<dbReference type="SUPFAM" id="SSF47413">
    <property type="entry name" value="lambda repressor-like DNA-binding domains"/>
    <property type="match status" value="1"/>
</dbReference>
<dbReference type="Gene3D" id="1.10.260.40">
    <property type="entry name" value="lambda repressor-like DNA-binding domains"/>
    <property type="match status" value="1"/>
</dbReference>
<dbReference type="Proteomes" id="UP000076563">
    <property type="component" value="Unassembled WGS sequence"/>
</dbReference>
<name>A0A165QN74_9BACL</name>
<evidence type="ECO:0000256" key="2">
    <source>
        <dbReference type="ARBA" id="ARBA00023015"/>
    </source>
</evidence>
<keyword evidence="2" id="KW-0805">Transcription regulation</keyword>
<dbReference type="Pfam" id="PF00356">
    <property type="entry name" value="LacI"/>
    <property type="match status" value="1"/>
</dbReference>
<dbReference type="SMART" id="SM00354">
    <property type="entry name" value="HTH_LACI"/>
    <property type="match status" value="1"/>
</dbReference>